<evidence type="ECO:0000259" key="3">
    <source>
        <dbReference type="Pfam" id="PF07553"/>
    </source>
</evidence>
<feature type="transmembrane region" description="Helical" evidence="2">
    <location>
        <begin position="48"/>
        <end position="66"/>
    </location>
</feature>
<dbReference type="EMBL" id="QWKH01000011">
    <property type="protein sequence ID" value="NBI33999.1"/>
    <property type="molecule type" value="Genomic_DNA"/>
</dbReference>
<name>A0A7C9JCX5_9BACT</name>
<dbReference type="InterPro" id="IPR011434">
    <property type="entry name" value="Ltp-like_HTH"/>
</dbReference>
<dbReference type="AlphaFoldDB" id="A0A7C9JCX5"/>
<gene>
    <name evidence="4" type="ORF">D1639_02900</name>
</gene>
<dbReference type="GO" id="GO:0030313">
    <property type="term" value="C:cell envelope"/>
    <property type="evidence" value="ECO:0007669"/>
    <property type="project" value="UniProtKB-SubCell"/>
</dbReference>
<dbReference type="InterPro" id="IPR042229">
    <property type="entry name" value="Listeria/Bacterioides_rpt_sf"/>
</dbReference>
<organism evidence="4">
    <name type="scientific">Muribaculaceae bacterium Z82</name>
    <dbReference type="NCBI Taxonomy" id="2304548"/>
    <lineage>
        <taxon>Bacteria</taxon>
        <taxon>Pseudomonadati</taxon>
        <taxon>Bacteroidota</taxon>
        <taxon>Bacteroidia</taxon>
        <taxon>Bacteroidales</taxon>
        <taxon>Muribaculaceae</taxon>
    </lineage>
</organism>
<evidence type="ECO:0000256" key="2">
    <source>
        <dbReference type="SAM" id="Phobius"/>
    </source>
</evidence>
<reference evidence="4" key="1">
    <citation type="submission" date="2018-08" db="EMBL/GenBank/DDBJ databases">
        <title>Murine metabolic-syndrome-specific gut microbial biobank.</title>
        <authorList>
            <person name="Liu C."/>
        </authorList>
    </citation>
    <scope>NUCLEOTIDE SEQUENCE [LARGE SCALE GENOMIC DNA]</scope>
    <source>
        <strain evidence="4">Z82</strain>
    </source>
</reference>
<comment type="caution">
    <text evidence="4">The sequence shown here is derived from an EMBL/GenBank/DDBJ whole genome shotgun (WGS) entry which is preliminary data.</text>
</comment>
<dbReference type="Pfam" id="PF09479">
    <property type="entry name" value="Flg_new"/>
    <property type="match status" value="2"/>
</dbReference>
<dbReference type="Gene3D" id="1.10.10.10">
    <property type="entry name" value="Winged helix-like DNA-binding domain superfamily/Winged helix DNA-binding domain"/>
    <property type="match status" value="2"/>
</dbReference>
<evidence type="ECO:0000313" key="4">
    <source>
        <dbReference type="EMBL" id="NBI33999.1"/>
    </source>
</evidence>
<protein>
    <recommendedName>
        <fullName evidence="3">Putative host cell surface-exposed lipoprotein Ltp-like HTH region domain-containing protein</fullName>
    </recommendedName>
</protein>
<dbReference type="Pfam" id="PF07553">
    <property type="entry name" value="Lipoprotein_Ltp"/>
    <property type="match status" value="2"/>
</dbReference>
<keyword evidence="2" id="KW-1133">Transmembrane helix</keyword>
<keyword evidence="2" id="KW-0812">Transmembrane</keyword>
<dbReference type="Gene3D" id="2.60.40.4270">
    <property type="entry name" value="Listeria-Bacteroides repeat domain"/>
    <property type="match status" value="2"/>
</dbReference>
<feature type="domain" description="Putative host cell surface-exposed lipoprotein Ltp-like HTH region" evidence="3">
    <location>
        <begin position="493"/>
        <end position="536"/>
    </location>
</feature>
<proteinExistence type="predicted"/>
<evidence type="ECO:0000256" key="1">
    <source>
        <dbReference type="ARBA" id="ARBA00004196"/>
    </source>
</evidence>
<dbReference type="InterPro" id="IPR013378">
    <property type="entry name" value="InlB-like_B-rpt"/>
</dbReference>
<sequence>MGGVMGMRKIVQGGALSNASLLGSCGSGETERANISALGQRANFLRRFVIACVAAACASVVCFAFAGCSAGSAALDGAQEEAPEEPIAVADDFGLDASVTVNGLTVDYPSEWKTQPDTNMGDKGVEAVDILAGTYGIVGIMASPAPSESGNFESETEAAAQEIVEKYRSDENYQFVSALEEANIGAARNWGARILYQEKNRGFFKLVFSDGWVWTIVAFGEVGKNSYEYQQLEAITNSFRIEKGSPVGASVEYGEGEVVDYKLVDFGNGGALKIKEPTMPEGERITGWEVEGDSKAAVERRDGYIVLTGATKDVKLTPEIQHAMRVTFEDGAGNVLAEVPAFSASEIKAPDDPEWEGYEFAGWDTDLSTIVEDATVKAMWKKLCKVTFTDGNGSEIQSSYVKEGEAAEAPKSPKMDGMDFVGWDVDFSSVTEDLTVNATWKAKPTTSQSNAVRTAKDYIKYMPFSYTGLIGQLEYEGYSTEDATYGADNCGADWYEQAAKSAQDYLDFMGFSRSGLIDQLQYEGYTYDQAVYGVDSVGL</sequence>
<feature type="domain" description="Putative host cell surface-exposed lipoprotein Ltp-like HTH region" evidence="3">
    <location>
        <begin position="448"/>
        <end position="489"/>
    </location>
</feature>
<comment type="subcellular location">
    <subcellularLocation>
        <location evidence="1">Cell envelope</location>
    </subcellularLocation>
</comment>
<accession>A0A7C9JCX5</accession>
<keyword evidence="2" id="KW-0472">Membrane</keyword>
<dbReference type="InterPro" id="IPR036388">
    <property type="entry name" value="WH-like_DNA-bd_sf"/>
</dbReference>